<reference evidence="2" key="1">
    <citation type="submission" date="2023-04" db="EMBL/GenBank/DDBJ databases">
        <title>Phytophthora fragariaefolia NBRC 109709.</title>
        <authorList>
            <person name="Ichikawa N."/>
            <person name="Sato H."/>
            <person name="Tonouchi N."/>
        </authorList>
    </citation>
    <scope>NUCLEOTIDE SEQUENCE</scope>
    <source>
        <strain evidence="2">NBRC 109709</strain>
    </source>
</reference>
<protein>
    <submittedName>
        <fullName evidence="2">Unnamed protein product</fullName>
    </submittedName>
</protein>
<feature type="region of interest" description="Disordered" evidence="1">
    <location>
        <begin position="75"/>
        <end position="124"/>
    </location>
</feature>
<dbReference type="OrthoDB" id="115680at2759"/>
<accession>A0A9W6Y7B5</accession>
<name>A0A9W6Y7B5_9STRA</name>
<feature type="compositionally biased region" description="Polar residues" evidence="1">
    <location>
        <begin position="92"/>
        <end position="109"/>
    </location>
</feature>
<dbReference type="AlphaFoldDB" id="A0A9W6Y7B5"/>
<dbReference type="Proteomes" id="UP001165121">
    <property type="component" value="Unassembled WGS sequence"/>
</dbReference>
<sequence length="230" mass="25658">MLGRGVAINEQGRQRMKLRCKLLLSSVTPEMLKVDLTRLVELTHREAKVNDLALDNLMIERVTRQQQCHLMQAEMKNGAGRPSKETPAAVVKSSQHPVKQQQQQRSSTPRGGRGAAEQQKPPRDGCRIYKDAYWARDCPVAIAEQKAEVMRTLRERRDRQPKRVKRITTDDAPAVSTAVINGVLDVPFCPDTGSDANIIDRPLLGEILDLVRDLSVERVEPSVQVAAGLP</sequence>
<proteinExistence type="predicted"/>
<keyword evidence="3" id="KW-1185">Reference proteome</keyword>
<comment type="caution">
    <text evidence="2">The sequence shown here is derived from an EMBL/GenBank/DDBJ whole genome shotgun (WGS) entry which is preliminary data.</text>
</comment>
<organism evidence="2 3">
    <name type="scientific">Phytophthora fragariaefolia</name>
    <dbReference type="NCBI Taxonomy" id="1490495"/>
    <lineage>
        <taxon>Eukaryota</taxon>
        <taxon>Sar</taxon>
        <taxon>Stramenopiles</taxon>
        <taxon>Oomycota</taxon>
        <taxon>Peronosporomycetes</taxon>
        <taxon>Peronosporales</taxon>
        <taxon>Peronosporaceae</taxon>
        <taxon>Phytophthora</taxon>
    </lineage>
</organism>
<evidence type="ECO:0000256" key="1">
    <source>
        <dbReference type="SAM" id="MobiDB-lite"/>
    </source>
</evidence>
<evidence type="ECO:0000313" key="2">
    <source>
        <dbReference type="EMBL" id="GMF54505.1"/>
    </source>
</evidence>
<evidence type="ECO:0000313" key="3">
    <source>
        <dbReference type="Proteomes" id="UP001165121"/>
    </source>
</evidence>
<dbReference type="EMBL" id="BSXT01003517">
    <property type="protein sequence ID" value="GMF54505.1"/>
    <property type="molecule type" value="Genomic_DNA"/>
</dbReference>
<gene>
    <name evidence="2" type="ORF">Pfra01_002276300</name>
</gene>